<dbReference type="InterPro" id="IPR036188">
    <property type="entry name" value="FAD/NAD-bd_sf"/>
</dbReference>
<dbReference type="Gene3D" id="3.50.50.60">
    <property type="entry name" value="FAD/NAD(P)-binding domain"/>
    <property type="match status" value="1"/>
</dbReference>
<feature type="chain" id="PRO_5032795882" evidence="5">
    <location>
        <begin position="26"/>
        <end position="467"/>
    </location>
</feature>
<evidence type="ECO:0000313" key="7">
    <source>
        <dbReference type="EMBL" id="MBB6144800.1"/>
    </source>
</evidence>
<dbReference type="Gene3D" id="3.90.660.10">
    <property type="match status" value="1"/>
</dbReference>
<comment type="cofactor">
    <cofactor evidence="1">
        <name>FAD</name>
        <dbReference type="ChEBI" id="CHEBI:57692"/>
    </cofactor>
</comment>
<feature type="binding site" evidence="4">
    <location>
        <position position="258"/>
    </location>
    <ligand>
        <name>FAD</name>
        <dbReference type="ChEBI" id="CHEBI:57692"/>
    </ligand>
</feature>
<keyword evidence="3" id="KW-0560">Oxidoreductase</keyword>
<evidence type="ECO:0000259" key="6">
    <source>
        <dbReference type="Pfam" id="PF01593"/>
    </source>
</evidence>
<dbReference type="PANTHER" id="PTHR43563:SF1">
    <property type="entry name" value="AMINE OXIDASE [FLAVIN-CONTAINING] B"/>
    <property type="match status" value="1"/>
</dbReference>
<evidence type="ECO:0000256" key="3">
    <source>
        <dbReference type="ARBA" id="ARBA00023002"/>
    </source>
</evidence>
<dbReference type="Gene3D" id="1.10.405.10">
    <property type="entry name" value="Guanine Nucleotide Dissociation Inhibitor, domain 1"/>
    <property type="match status" value="1"/>
</dbReference>
<organism evidence="7 8">
    <name type="scientific">Silvibacterium bohemicum</name>
    <dbReference type="NCBI Taxonomy" id="1577686"/>
    <lineage>
        <taxon>Bacteria</taxon>
        <taxon>Pseudomonadati</taxon>
        <taxon>Acidobacteriota</taxon>
        <taxon>Terriglobia</taxon>
        <taxon>Terriglobales</taxon>
        <taxon>Acidobacteriaceae</taxon>
        <taxon>Silvibacterium</taxon>
    </lineage>
</organism>
<accession>A0A841JUH0</accession>
<evidence type="ECO:0000256" key="5">
    <source>
        <dbReference type="SAM" id="SignalP"/>
    </source>
</evidence>
<dbReference type="InterPro" id="IPR050703">
    <property type="entry name" value="Flavin_MAO"/>
</dbReference>
<dbReference type="PRINTS" id="PR00757">
    <property type="entry name" value="AMINEOXDASEF"/>
</dbReference>
<dbReference type="EMBL" id="JACHEK010000005">
    <property type="protein sequence ID" value="MBB6144800.1"/>
    <property type="molecule type" value="Genomic_DNA"/>
</dbReference>
<dbReference type="Proteomes" id="UP000538666">
    <property type="component" value="Unassembled WGS sequence"/>
</dbReference>
<sequence length="467" mass="51930">MIHRTSWMKSSAVSRRSFLVSSAMAACGLSLEAQRVRTARPQHSCVIVGAGLAGLTAAYRLSAAGWKVTVLEARNRAGGRAWTYRFAQAPELTCEMGGEWIGKDHKQILALARELNVALEPHTYRVWLLQQDQLRAPGSWGFSEKSQAAWKKFMEQYKKYDEHEKRRLDDYDWWTWLGKIGMTEEDRRIREIMDSTDYGESIREVSAFVAADEYVDTDYINPNNTDEMDYHVRGGNSELVNALVARLPAGSVHLNSAVTSITQKPGKVTAATATESFTADACIFAAPASVLNSIQFEPALSPFKALAADELEYGRIIKSQMLFDKRFWPAEDFSLMSDETSHQYYHSTLGQAGPHGILCSYACGDKADVLAAQSKADRQAQLMRDLAAVSPDAAAALIDSFDQPWQSDPWVHGAYAIYRPGQWFRIRPLLEEPHGKVLFAGEHIGDWQGFMEGAVSTGESAAGHLLH</sequence>
<dbReference type="RefSeq" id="WP_050059636.1">
    <property type="nucleotide sequence ID" value="NZ_JACHEK010000005.1"/>
</dbReference>
<proteinExistence type="inferred from homology"/>
<dbReference type="SUPFAM" id="SSF51905">
    <property type="entry name" value="FAD/NAD(P)-binding domain"/>
    <property type="match status" value="1"/>
</dbReference>
<dbReference type="PANTHER" id="PTHR43563">
    <property type="entry name" value="AMINE OXIDASE"/>
    <property type="match status" value="1"/>
</dbReference>
<evidence type="ECO:0000256" key="4">
    <source>
        <dbReference type="PIRSR" id="PIRSR601613-1"/>
    </source>
</evidence>
<comment type="similarity">
    <text evidence="2">Belongs to the flavin monoamine oxidase family.</text>
</comment>
<feature type="binding site" evidence="4">
    <location>
        <begin position="72"/>
        <end position="73"/>
    </location>
    <ligand>
        <name>FAD</name>
        <dbReference type="ChEBI" id="CHEBI:57692"/>
    </ligand>
</feature>
<dbReference type="GO" id="GO:0016491">
    <property type="term" value="F:oxidoreductase activity"/>
    <property type="evidence" value="ECO:0007669"/>
    <property type="project" value="UniProtKB-KW"/>
</dbReference>
<keyword evidence="8" id="KW-1185">Reference proteome</keyword>
<reference evidence="7 8" key="1">
    <citation type="submission" date="2020-08" db="EMBL/GenBank/DDBJ databases">
        <title>Genomic Encyclopedia of Type Strains, Phase IV (KMG-IV): sequencing the most valuable type-strain genomes for metagenomic binning, comparative biology and taxonomic classification.</title>
        <authorList>
            <person name="Goeker M."/>
        </authorList>
    </citation>
    <scope>NUCLEOTIDE SEQUENCE [LARGE SCALE GENOMIC DNA]</scope>
    <source>
        <strain evidence="7 8">DSM 103733</strain>
    </source>
</reference>
<protein>
    <submittedName>
        <fullName evidence="7">Monoamine oxidase</fullName>
    </submittedName>
</protein>
<keyword evidence="5" id="KW-0732">Signal</keyword>
<evidence type="ECO:0000256" key="1">
    <source>
        <dbReference type="ARBA" id="ARBA00001974"/>
    </source>
</evidence>
<evidence type="ECO:0000256" key="2">
    <source>
        <dbReference type="ARBA" id="ARBA00005995"/>
    </source>
</evidence>
<name>A0A841JUH0_9BACT</name>
<evidence type="ECO:0000313" key="8">
    <source>
        <dbReference type="Proteomes" id="UP000538666"/>
    </source>
</evidence>
<dbReference type="OrthoDB" id="9804542at2"/>
<dbReference type="Pfam" id="PF01593">
    <property type="entry name" value="Amino_oxidase"/>
    <property type="match status" value="1"/>
</dbReference>
<dbReference type="AlphaFoldDB" id="A0A841JUH0"/>
<dbReference type="SUPFAM" id="SSF54373">
    <property type="entry name" value="FAD-linked reductases, C-terminal domain"/>
    <property type="match status" value="1"/>
</dbReference>
<comment type="caution">
    <text evidence="7">The sequence shown here is derived from an EMBL/GenBank/DDBJ whole genome shotgun (WGS) entry which is preliminary data.</text>
</comment>
<feature type="domain" description="Amine oxidase" evidence="6">
    <location>
        <begin position="52"/>
        <end position="465"/>
    </location>
</feature>
<gene>
    <name evidence="7" type="ORF">HNQ77_002756</name>
</gene>
<dbReference type="InterPro" id="IPR001613">
    <property type="entry name" value="Flavin_amine_oxidase"/>
</dbReference>
<feature type="binding site" evidence="4">
    <location>
        <position position="442"/>
    </location>
    <ligand>
        <name>FAD</name>
        <dbReference type="ChEBI" id="CHEBI:57692"/>
    </ligand>
</feature>
<feature type="signal peptide" evidence="5">
    <location>
        <begin position="1"/>
        <end position="25"/>
    </location>
</feature>
<feature type="binding site" evidence="4">
    <location>
        <position position="361"/>
    </location>
    <ligand>
        <name>substrate</name>
    </ligand>
</feature>
<dbReference type="PROSITE" id="PS51257">
    <property type="entry name" value="PROKAR_LIPOPROTEIN"/>
    <property type="match status" value="1"/>
</dbReference>
<dbReference type="InterPro" id="IPR002937">
    <property type="entry name" value="Amino_oxidase"/>
</dbReference>